<dbReference type="PANTHER" id="PTHR13405:SF11">
    <property type="entry name" value="NUCLEAR PORE COMPLEX PROTEIN NUP133"/>
    <property type="match status" value="1"/>
</dbReference>
<keyword evidence="3" id="KW-0813">Transport</keyword>
<dbReference type="Pfam" id="PF03177">
    <property type="entry name" value="Nucleoporin_C"/>
    <property type="match status" value="1"/>
</dbReference>
<feature type="domain" description="Nucleoporin Nup133/Nup155-like N-terminal" evidence="11">
    <location>
        <begin position="67"/>
        <end position="405"/>
    </location>
</feature>
<evidence type="ECO:0000259" key="11">
    <source>
        <dbReference type="Pfam" id="PF08801"/>
    </source>
</evidence>
<evidence type="ECO:0000256" key="6">
    <source>
        <dbReference type="ARBA" id="ARBA00023010"/>
    </source>
</evidence>
<evidence type="ECO:0000256" key="1">
    <source>
        <dbReference type="ARBA" id="ARBA00004567"/>
    </source>
</evidence>
<dbReference type="Proteomes" id="UP000694546">
    <property type="component" value="Chromosome 3"/>
</dbReference>
<dbReference type="GO" id="GO:0000972">
    <property type="term" value="P:transcription-dependent tethering of RNA polymerase II gene DNA at nuclear periphery"/>
    <property type="evidence" value="ECO:0007669"/>
    <property type="project" value="TreeGrafter"/>
</dbReference>
<accession>A0A8C5FCV1</accession>
<dbReference type="InterPro" id="IPR015943">
    <property type="entry name" value="WD40/YVTN_repeat-like_dom_sf"/>
</dbReference>
<dbReference type="GO" id="GO:0048731">
    <property type="term" value="P:system development"/>
    <property type="evidence" value="ECO:0007669"/>
    <property type="project" value="UniProtKB-ARBA"/>
</dbReference>
<dbReference type="GeneTree" id="ENSGT00390000011529"/>
<dbReference type="Gene3D" id="1.25.40.700">
    <property type="match status" value="1"/>
</dbReference>
<evidence type="ECO:0000256" key="5">
    <source>
        <dbReference type="ARBA" id="ARBA00022927"/>
    </source>
</evidence>
<dbReference type="GO" id="GO:0016973">
    <property type="term" value="P:poly(A)+ mRNA export from nucleus"/>
    <property type="evidence" value="ECO:0007669"/>
    <property type="project" value="TreeGrafter"/>
</dbReference>
<dbReference type="GO" id="GO:0000776">
    <property type="term" value="C:kinetochore"/>
    <property type="evidence" value="ECO:0007669"/>
    <property type="project" value="UniProtKB-KW"/>
</dbReference>
<name>A0A8C5FCV1_GADMO</name>
<feature type="domain" description="Nucleoporin Nup133/Nup155-like C-terminal" evidence="10">
    <location>
        <begin position="768"/>
        <end position="991"/>
    </location>
</feature>
<evidence type="ECO:0000256" key="2">
    <source>
        <dbReference type="ARBA" id="ARBA00005569"/>
    </source>
</evidence>
<evidence type="ECO:0000256" key="4">
    <source>
        <dbReference type="ARBA" id="ARBA00022816"/>
    </source>
</evidence>
<keyword evidence="6" id="KW-0811">Translocation</keyword>
<gene>
    <name evidence="12" type="primary">NUP133</name>
    <name evidence="12" type="synonym">nup133</name>
</gene>
<dbReference type="PANTHER" id="PTHR13405">
    <property type="entry name" value="NUCLEAR PORE COMPLEX PROTEIN NUP133"/>
    <property type="match status" value="1"/>
</dbReference>
<feature type="region of interest" description="Disordered" evidence="9">
    <location>
        <begin position="1"/>
        <end position="30"/>
    </location>
</feature>
<dbReference type="GO" id="GO:0006606">
    <property type="term" value="P:protein import into nucleus"/>
    <property type="evidence" value="ECO:0007669"/>
    <property type="project" value="TreeGrafter"/>
</dbReference>
<dbReference type="GO" id="GO:0017056">
    <property type="term" value="F:structural constituent of nuclear pore"/>
    <property type="evidence" value="ECO:0007669"/>
    <property type="project" value="InterPro"/>
</dbReference>
<evidence type="ECO:0000256" key="8">
    <source>
        <dbReference type="ARBA" id="ARBA00023242"/>
    </source>
</evidence>
<evidence type="ECO:0000256" key="9">
    <source>
        <dbReference type="SAM" id="MobiDB-lite"/>
    </source>
</evidence>
<proteinExistence type="inferred from homology"/>
<keyword evidence="4" id="KW-0509">mRNA transport</keyword>
<feature type="compositionally biased region" description="Polar residues" evidence="9">
    <location>
        <begin position="1"/>
        <end position="13"/>
    </location>
</feature>
<dbReference type="InterPro" id="IPR007187">
    <property type="entry name" value="Nucleoporin_Nup133/Nup155_C"/>
</dbReference>
<dbReference type="InterPro" id="IPR014908">
    <property type="entry name" value="Nucleoporin_Nup133/Nup155_N"/>
</dbReference>
<protein>
    <submittedName>
        <fullName evidence="12">Nucleoporin 133</fullName>
    </submittedName>
</protein>
<dbReference type="Ensembl" id="ENSGMOT00000067399.1">
    <property type="protein sequence ID" value="ENSGMOP00000027307.1"/>
    <property type="gene ID" value="ENSGMOG00000032428.1"/>
</dbReference>
<dbReference type="Gene3D" id="1.20.58.1380">
    <property type="match status" value="1"/>
</dbReference>
<evidence type="ECO:0000256" key="7">
    <source>
        <dbReference type="ARBA" id="ARBA00023132"/>
    </source>
</evidence>
<sequence length="1124" mass="124529">MFSPRATPSSGRRQPSRVPGRKSLAGTPSGLLFSPRRTSLAARSTPTRANHANAESVHYDVQTFGSSLPVKVMEALTMAEADDIISVKVDESGWAWMVCGKLLIIWKICQTVVAKLCVCKELQLAPSEYEYTADLVTISSPGPLETAPVQSISVLTVGAEGRARYWASLAHEGNHTEADLELGDLCNFVVAVRGGSFVVSSCRNHLLRVSTDPSGRLGFRALQQGQGVLSGIGRRVSSLFGMLAPPPNDEVSGIVLWASEAGCLYSLTSSKVCRWEVGDSSEQQTLSWESRCSLDENIADAIWGSESNYEEMKEGVNVSYLDMKLSPSGLVVLAAAWHSQDIPCIAYFCLVTLQDVGASVSDHVVVEVTKHTTPFQEALRTTRLVVPYPGATAFLYTQELVFACSTGTVRGGPPDERISFSAPGDGVRGGGCCGNLPIFFSQTNGLVAVVARQAVSILPETMEDSLCSSLAAAPEMSMETPNRTEAVAHEDKTKMLKDAFLRFCRSDLIGSQVLVDELFPAEGAGEGEEGAELDEVVTRIDLDLVDDYPASDPRWAESVPEESGGFPLTSLIILHQLEDKMKAHTCFMDFLLQVGLLQRLGQVTLRGGPMATRLLLCEHAEKLQAAMVLKTQHGKHGELVNAAVSGALRKNGAAVPPSLTPADVFFREVSQISLVFECLLEEEERRLKENPVASVQWAETVLTVNNILKVKNNDILKLNDNIMKVYNKINIKVNNLSSGGVREVITRQHEVVLRSVYPQADSELRGALCEQLVGLLDLYLGGYVAQLASLQLRTGGRPAAAQQERYNALELEYGQRRSELIAPLLDLGQYQWVAALSEKFCDFDMLVQMCEQTDNQSRLQHYMTKFSDQNFADFVFRWYMEKGKRGKLLSQPSAHHPQLASFLQSHQHLSWLHHIHAHETLSSQATGETRYFSKKKTLLALSKLTALASDMDQTQLSRHLEDIVEQERFLLHQETLPEQLLEDKNLDRQTMPLLTPHGLITLYISEDNRISNEDDFKKALDLLEYINEEVAVDIETLKREIFARALKKDDWCSWEGSDDPLEPARDSVFVKILLKLIQEGVSLQAYLPDVKELLDSEQLAAFNSKPYFEYVLRVNYEHYLQSQI</sequence>
<evidence type="ECO:0000313" key="12">
    <source>
        <dbReference type="Ensembl" id="ENSGMOP00000027307.1"/>
    </source>
</evidence>
<dbReference type="Pfam" id="PF08801">
    <property type="entry name" value="Nucleoporin_N"/>
    <property type="match status" value="1"/>
</dbReference>
<reference evidence="12" key="2">
    <citation type="submission" date="2025-09" db="UniProtKB">
        <authorList>
            <consortium name="Ensembl"/>
        </authorList>
    </citation>
    <scope>IDENTIFICATION</scope>
</reference>
<dbReference type="Gene3D" id="2.130.10.10">
    <property type="entry name" value="YVTN repeat-like/Quinoprotein amine dehydrogenase"/>
    <property type="match status" value="1"/>
</dbReference>
<keyword evidence="13" id="KW-1185">Reference proteome</keyword>
<dbReference type="GO" id="GO:0048513">
    <property type="term" value="P:animal organ development"/>
    <property type="evidence" value="ECO:0007669"/>
    <property type="project" value="UniProtKB-ARBA"/>
</dbReference>
<comment type="similarity">
    <text evidence="2">Belongs to the nucleoporin Nup133 family.</text>
</comment>
<dbReference type="GO" id="GO:0031080">
    <property type="term" value="C:nuclear pore outer ring"/>
    <property type="evidence" value="ECO:0007669"/>
    <property type="project" value="TreeGrafter"/>
</dbReference>
<organism evidence="12 13">
    <name type="scientific">Gadus morhua</name>
    <name type="common">Atlantic cod</name>
    <dbReference type="NCBI Taxonomy" id="8049"/>
    <lineage>
        <taxon>Eukaryota</taxon>
        <taxon>Metazoa</taxon>
        <taxon>Chordata</taxon>
        <taxon>Craniata</taxon>
        <taxon>Vertebrata</taxon>
        <taxon>Euteleostomi</taxon>
        <taxon>Actinopterygii</taxon>
        <taxon>Neopterygii</taxon>
        <taxon>Teleostei</taxon>
        <taxon>Neoteleostei</taxon>
        <taxon>Acanthomorphata</taxon>
        <taxon>Zeiogadaria</taxon>
        <taxon>Gadariae</taxon>
        <taxon>Gadiformes</taxon>
        <taxon>Gadoidei</taxon>
        <taxon>Gadidae</taxon>
        <taxon>Gadus</taxon>
    </lineage>
</organism>
<reference evidence="12" key="1">
    <citation type="submission" date="2025-08" db="UniProtKB">
        <authorList>
            <consortium name="Ensembl"/>
        </authorList>
    </citation>
    <scope>IDENTIFICATION</scope>
</reference>
<evidence type="ECO:0000256" key="3">
    <source>
        <dbReference type="ARBA" id="ARBA00022448"/>
    </source>
</evidence>
<keyword evidence="7" id="KW-0906">Nuclear pore complex</keyword>
<comment type="subcellular location">
    <subcellularLocation>
        <location evidence="1">Nucleus</location>
        <location evidence="1">Nuclear pore complex</location>
    </subcellularLocation>
</comment>
<keyword evidence="5" id="KW-0653">Protein transport</keyword>
<evidence type="ECO:0000313" key="13">
    <source>
        <dbReference type="Proteomes" id="UP000694546"/>
    </source>
</evidence>
<dbReference type="InterPro" id="IPR037624">
    <property type="entry name" value="Nup133-like"/>
</dbReference>
<keyword evidence="8" id="KW-0539">Nucleus</keyword>
<evidence type="ECO:0000259" key="10">
    <source>
        <dbReference type="Pfam" id="PF03177"/>
    </source>
</evidence>
<dbReference type="AlphaFoldDB" id="A0A8C5FCV1"/>
<dbReference type="SUPFAM" id="SSF117289">
    <property type="entry name" value="Nucleoporin domain"/>
    <property type="match status" value="1"/>
</dbReference>